<proteinExistence type="predicted"/>
<dbReference type="GO" id="GO:0003676">
    <property type="term" value="F:nucleic acid binding"/>
    <property type="evidence" value="ECO:0007669"/>
    <property type="project" value="InterPro"/>
</dbReference>
<gene>
    <name evidence="2" type="ORF">KI387_037847</name>
</gene>
<evidence type="ECO:0000259" key="1">
    <source>
        <dbReference type="PROSITE" id="PS50994"/>
    </source>
</evidence>
<reference evidence="2 3" key="1">
    <citation type="journal article" date="2021" name="Nat. Plants">
        <title>The Taxus genome provides insights into paclitaxel biosynthesis.</title>
        <authorList>
            <person name="Xiong X."/>
            <person name="Gou J."/>
            <person name="Liao Q."/>
            <person name="Li Y."/>
            <person name="Zhou Q."/>
            <person name="Bi G."/>
            <person name="Li C."/>
            <person name="Du R."/>
            <person name="Wang X."/>
            <person name="Sun T."/>
            <person name="Guo L."/>
            <person name="Liang H."/>
            <person name="Lu P."/>
            <person name="Wu Y."/>
            <person name="Zhang Z."/>
            <person name="Ro D.K."/>
            <person name="Shang Y."/>
            <person name="Huang S."/>
            <person name="Yan J."/>
        </authorList>
    </citation>
    <scope>NUCLEOTIDE SEQUENCE [LARGE SCALE GENOMIC DNA]</scope>
    <source>
        <strain evidence="2">Ta-2019</strain>
    </source>
</reference>
<dbReference type="Proteomes" id="UP000824469">
    <property type="component" value="Unassembled WGS sequence"/>
</dbReference>
<protein>
    <recommendedName>
        <fullName evidence="1">Integrase catalytic domain-containing protein</fullName>
    </recommendedName>
</protein>
<dbReference type="GO" id="GO:0015074">
    <property type="term" value="P:DNA integration"/>
    <property type="evidence" value="ECO:0007669"/>
    <property type="project" value="InterPro"/>
</dbReference>
<dbReference type="PROSITE" id="PS50994">
    <property type="entry name" value="INTEGRASE"/>
    <property type="match status" value="1"/>
</dbReference>
<dbReference type="OMA" id="WRDISMD"/>
<sequence length="83" mass="9163">GETIKTPGLLQPLSIPSERWEEVSMDFITGLPKSEGKSVIMVMVDRLTKYAHFCAMAHPFTASTVAISFMDTVQKLHGTPKII</sequence>
<feature type="non-terminal residue" evidence="2">
    <location>
        <position position="83"/>
    </location>
</feature>
<dbReference type="Gene3D" id="3.30.420.10">
    <property type="entry name" value="Ribonuclease H-like superfamily/Ribonuclease H"/>
    <property type="match status" value="1"/>
</dbReference>
<dbReference type="InterPro" id="IPR001584">
    <property type="entry name" value="Integrase_cat-core"/>
</dbReference>
<evidence type="ECO:0000313" key="3">
    <source>
        <dbReference type="Proteomes" id="UP000824469"/>
    </source>
</evidence>
<dbReference type="EMBL" id="JAHRHJ020000007">
    <property type="protein sequence ID" value="KAH9309936.1"/>
    <property type="molecule type" value="Genomic_DNA"/>
</dbReference>
<dbReference type="InterPro" id="IPR012337">
    <property type="entry name" value="RNaseH-like_sf"/>
</dbReference>
<dbReference type="AlphaFoldDB" id="A0AA38KXW3"/>
<dbReference type="PANTHER" id="PTHR45835:SF99">
    <property type="entry name" value="CHROMO DOMAIN-CONTAINING PROTEIN-RELATED"/>
    <property type="match status" value="1"/>
</dbReference>
<dbReference type="PANTHER" id="PTHR45835">
    <property type="entry name" value="YALI0A06105P"/>
    <property type="match status" value="1"/>
</dbReference>
<accession>A0AA38KXW3</accession>
<feature type="non-terminal residue" evidence="2">
    <location>
        <position position="1"/>
    </location>
</feature>
<dbReference type="SUPFAM" id="SSF53098">
    <property type="entry name" value="Ribonuclease H-like"/>
    <property type="match status" value="1"/>
</dbReference>
<comment type="caution">
    <text evidence="2">The sequence shown here is derived from an EMBL/GenBank/DDBJ whole genome shotgun (WGS) entry which is preliminary data.</text>
</comment>
<dbReference type="InterPro" id="IPR036397">
    <property type="entry name" value="RNaseH_sf"/>
</dbReference>
<evidence type="ECO:0000313" key="2">
    <source>
        <dbReference type="EMBL" id="KAH9309936.1"/>
    </source>
</evidence>
<keyword evidence="3" id="KW-1185">Reference proteome</keyword>
<name>A0AA38KXW3_TAXCH</name>
<organism evidence="2 3">
    <name type="scientific">Taxus chinensis</name>
    <name type="common">Chinese yew</name>
    <name type="synonym">Taxus wallichiana var. chinensis</name>
    <dbReference type="NCBI Taxonomy" id="29808"/>
    <lineage>
        <taxon>Eukaryota</taxon>
        <taxon>Viridiplantae</taxon>
        <taxon>Streptophyta</taxon>
        <taxon>Embryophyta</taxon>
        <taxon>Tracheophyta</taxon>
        <taxon>Spermatophyta</taxon>
        <taxon>Pinopsida</taxon>
        <taxon>Pinidae</taxon>
        <taxon>Conifers II</taxon>
        <taxon>Cupressales</taxon>
        <taxon>Taxaceae</taxon>
        <taxon>Taxus</taxon>
    </lineage>
</organism>
<feature type="domain" description="Integrase catalytic" evidence="1">
    <location>
        <begin position="12"/>
        <end position="83"/>
    </location>
</feature>